<accession>A0A6S7D6G7</accession>
<reference evidence="1 2" key="1">
    <citation type="submission" date="2020-04" db="EMBL/GenBank/DDBJ databases">
        <authorList>
            <person name="De Canck E."/>
        </authorList>
    </citation>
    <scope>NUCLEOTIDE SEQUENCE [LARGE SCALE GENOMIC DNA]</scope>
    <source>
        <strain evidence="1 2">LMG 28138</strain>
    </source>
</reference>
<dbReference type="AlphaFoldDB" id="A0A6S7D6G7"/>
<organism evidence="1 2">
    <name type="scientific">Pararobbsia alpina</name>
    <dbReference type="NCBI Taxonomy" id="621374"/>
    <lineage>
        <taxon>Bacteria</taxon>
        <taxon>Pseudomonadati</taxon>
        <taxon>Pseudomonadota</taxon>
        <taxon>Betaproteobacteria</taxon>
        <taxon>Burkholderiales</taxon>
        <taxon>Burkholderiaceae</taxon>
        <taxon>Pararobbsia</taxon>
    </lineage>
</organism>
<proteinExistence type="predicted"/>
<sequence>MAQMIAIAIVRDLGVVAVLGPRRILAKHTSFCAALTLRSALHFTPELGRLFFRLDPHTLLERQLVRVELLHSGHQRLRTTLHGDAVLQAISRAH</sequence>
<dbReference type="Proteomes" id="UP000494115">
    <property type="component" value="Unassembled WGS sequence"/>
</dbReference>
<gene>
    <name evidence="1" type="ORF">LMG28138_04238</name>
</gene>
<keyword evidence="2" id="KW-1185">Reference proteome</keyword>
<evidence type="ECO:0000313" key="1">
    <source>
        <dbReference type="EMBL" id="CAB3797397.1"/>
    </source>
</evidence>
<name>A0A6S7D6G7_9BURK</name>
<evidence type="ECO:0000313" key="2">
    <source>
        <dbReference type="Proteomes" id="UP000494115"/>
    </source>
</evidence>
<protein>
    <submittedName>
        <fullName evidence="1">Uncharacterized protein</fullName>
    </submittedName>
</protein>
<dbReference type="EMBL" id="CADIKM010000026">
    <property type="protein sequence ID" value="CAB3797397.1"/>
    <property type="molecule type" value="Genomic_DNA"/>
</dbReference>